<reference evidence="4 5" key="1">
    <citation type="submission" date="2016-10" db="EMBL/GenBank/DDBJ databases">
        <authorList>
            <person name="Varghese N."/>
        </authorList>
    </citation>
    <scope>NUCLEOTIDE SEQUENCE [LARGE SCALE GENOMIC DNA]</scope>
</reference>
<feature type="transmembrane region" description="Helical" evidence="3">
    <location>
        <begin position="38"/>
        <end position="59"/>
    </location>
</feature>
<keyword evidence="3" id="KW-1133">Transmembrane helix</keyword>
<evidence type="ECO:0000256" key="3">
    <source>
        <dbReference type="SAM" id="Phobius"/>
    </source>
</evidence>
<protein>
    <submittedName>
        <fullName evidence="4">Uncharacterized protein</fullName>
    </submittedName>
</protein>
<evidence type="ECO:0000313" key="5">
    <source>
        <dbReference type="Proteomes" id="UP000215453"/>
    </source>
</evidence>
<proteinExistence type="inferred from homology"/>
<keyword evidence="3" id="KW-0812">Transmembrane</keyword>
<evidence type="ECO:0000313" key="4">
    <source>
        <dbReference type="EMBL" id="SMY26020.1"/>
    </source>
</evidence>
<dbReference type="InterPro" id="IPR021765">
    <property type="entry name" value="UstYa-like"/>
</dbReference>
<dbReference type="AlphaFoldDB" id="A0A1Y6LRD3"/>
<dbReference type="PANTHER" id="PTHR33365">
    <property type="entry name" value="YALI0B05434P"/>
    <property type="match status" value="1"/>
</dbReference>
<sequence length="289" mass="32404">MQEKAQLLRDNDMIEQALVHTERTVSGGLKTRRKDLTIVLLLASNLLSFMLLLGLPRLWSHLPPTTPDPTSTSNASNMFSPAPTIGMQLPDTSSPAKLELALTASHGPALVSELPTHPVQFHWSTAYSSPDDSEADDLWNAIDTAHGYIAVEHEWARERGWMASMPVPGDETKALYVLEGYHQFHCLKIVRTVFLQSIAGKELSYPVQHARHCFDYFRQFIQCHADPTPLYTLGRHTSGDGQWHMCKDWNALRDYATENSACFRDRVGNESLREQFGNCEGLENDGVIA</sequence>
<dbReference type="EMBL" id="LT882682">
    <property type="protein sequence ID" value="SMY26020.1"/>
    <property type="molecule type" value="Genomic_DNA"/>
</dbReference>
<comment type="similarity">
    <text evidence="1">Belongs to the ustYa family.</text>
</comment>
<evidence type="ECO:0000256" key="1">
    <source>
        <dbReference type="ARBA" id="ARBA00035112"/>
    </source>
</evidence>
<organism evidence="4 5">
    <name type="scientific">Zymoseptoria tritici ST99CH_1A5</name>
    <dbReference type="NCBI Taxonomy" id="1276529"/>
    <lineage>
        <taxon>Eukaryota</taxon>
        <taxon>Fungi</taxon>
        <taxon>Dikarya</taxon>
        <taxon>Ascomycota</taxon>
        <taxon>Pezizomycotina</taxon>
        <taxon>Dothideomycetes</taxon>
        <taxon>Dothideomycetidae</taxon>
        <taxon>Mycosphaerellales</taxon>
        <taxon>Mycosphaerellaceae</taxon>
        <taxon>Zymoseptoria</taxon>
    </lineage>
</organism>
<dbReference type="Proteomes" id="UP000215453">
    <property type="component" value="Chromosome 7"/>
</dbReference>
<dbReference type="Pfam" id="PF11807">
    <property type="entry name" value="UstYa"/>
    <property type="match status" value="1"/>
</dbReference>
<name>A0A1Y6LRD3_ZYMTR</name>
<keyword evidence="3" id="KW-0472">Membrane</keyword>
<dbReference type="PANTHER" id="PTHR33365:SF6">
    <property type="entry name" value="OXIDASE USTYA"/>
    <property type="match status" value="1"/>
</dbReference>
<feature type="region of interest" description="Disordered" evidence="2">
    <location>
        <begin position="66"/>
        <end position="90"/>
    </location>
</feature>
<dbReference type="GO" id="GO:0043386">
    <property type="term" value="P:mycotoxin biosynthetic process"/>
    <property type="evidence" value="ECO:0007669"/>
    <property type="project" value="InterPro"/>
</dbReference>
<accession>A0A1Y6LRD3</accession>
<evidence type="ECO:0000256" key="2">
    <source>
        <dbReference type="SAM" id="MobiDB-lite"/>
    </source>
</evidence>
<gene>
    <name evidence="4" type="ORF">ZT1A5_G7462</name>
</gene>